<organism evidence="3 4">
    <name type="scientific">Yanshouia hominis</name>
    <dbReference type="NCBI Taxonomy" id="2763673"/>
    <lineage>
        <taxon>Bacteria</taxon>
        <taxon>Bacillati</taxon>
        <taxon>Bacillota</taxon>
        <taxon>Clostridia</taxon>
        <taxon>Eubacteriales</taxon>
        <taxon>Oscillospiraceae</taxon>
        <taxon>Yanshouia</taxon>
    </lineage>
</organism>
<dbReference type="Pfam" id="PF13443">
    <property type="entry name" value="HTH_26"/>
    <property type="match status" value="1"/>
</dbReference>
<dbReference type="InterPro" id="IPR001387">
    <property type="entry name" value="Cro/C1-type_HTH"/>
</dbReference>
<gene>
    <name evidence="3" type="ORF">H8717_08695</name>
</gene>
<name>A0ABR7NJ88_9FIRM</name>
<feature type="compositionally biased region" description="Basic and acidic residues" evidence="1">
    <location>
        <begin position="30"/>
        <end position="43"/>
    </location>
</feature>
<sequence>MLSPGALNRLCSLLHCQPGDMPEWVPDDEAAAKDKEKGSIQPT</sequence>
<reference evidence="3 4" key="1">
    <citation type="submission" date="2020-08" db="EMBL/GenBank/DDBJ databases">
        <title>Genome public.</title>
        <authorList>
            <person name="Liu C."/>
            <person name="Sun Q."/>
        </authorList>
    </citation>
    <scope>NUCLEOTIDE SEQUENCE [LARGE SCALE GENOMIC DNA]</scope>
    <source>
        <strain evidence="3 4">BX1</strain>
    </source>
</reference>
<feature type="region of interest" description="Disordered" evidence="1">
    <location>
        <begin position="21"/>
        <end position="43"/>
    </location>
</feature>
<feature type="domain" description="HTH cro/C1-type" evidence="2">
    <location>
        <begin position="5"/>
        <end position="27"/>
    </location>
</feature>
<evidence type="ECO:0000256" key="1">
    <source>
        <dbReference type="SAM" id="MobiDB-lite"/>
    </source>
</evidence>
<accession>A0ABR7NJ88</accession>
<comment type="caution">
    <text evidence="3">The sequence shown here is derived from an EMBL/GenBank/DDBJ whole genome shotgun (WGS) entry which is preliminary data.</text>
</comment>
<dbReference type="Proteomes" id="UP000658131">
    <property type="component" value="Unassembled WGS sequence"/>
</dbReference>
<proteinExistence type="predicted"/>
<evidence type="ECO:0000259" key="2">
    <source>
        <dbReference type="Pfam" id="PF13443"/>
    </source>
</evidence>
<protein>
    <recommendedName>
        <fullName evidence="2">HTH cro/C1-type domain-containing protein</fullName>
    </recommendedName>
</protein>
<evidence type="ECO:0000313" key="3">
    <source>
        <dbReference type="EMBL" id="MBC8576482.1"/>
    </source>
</evidence>
<keyword evidence="4" id="KW-1185">Reference proteome</keyword>
<dbReference type="EMBL" id="JACRTB010000011">
    <property type="protein sequence ID" value="MBC8576482.1"/>
    <property type="molecule type" value="Genomic_DNA"/>
</dbReference>
<evidence type="ECO:0000313" key="4">
    <source>
        <dbReference type="Proteomes" id="UP000658131"/>
    </source>
</evidence>